<evidence type="ECO:0000313" key="1">
    <source>
        <dbReference type="EMBL" id="HAD5225235.1"/>
    </source>
</evidence>
<name>A0A716E0K9_SALTI</name>
<dbReference type="EMBL" id="DAAOWL010000020">
    <property type="protein sequence ID" value="HAD5225235.1"/>
    <property type="molecule type" value="Genomic_DNA"/>
</dbReference>
<proteinExistence type="predicted"/>
<evidence type="ECO:0008006" key="2">
    <source>
        <dbReference type="Google" id="ProtNLM"/>
    </source>
</evidence>
<sequence>MSLFTIKRAKNKLHDSFKLIYHDKEYAPVRDVIQSWGKGLLERNGEQTKFVNEFQTTFNSALWELYLNEMFVRLGYSVDYTKDSPDFCVTTPSGYQFNVEAVISDRPHKPPANEIFSEAKFKRQSTLKLIGKIKDKRDLFIGANEKVHPYSTMSHVVGKPFVLALAPFDSDLSLTQNNTIINRVLFGIEEPNEQDLKNGKQRKIKSIKKNEETEIPLGIFTNDSYKEISAVIFSTTATFGKAVIQSGIGRYVRATKYRTMSLNEFIEKEGMKNEGINFHKISSLNYRTTFRRIYNEAVMGSDVLICHSNDYEETHFDGLHIYYNPYAEVPLDTGVFFPTEITHNFYDTEKEEPIQPHPDGVLVSRQVFSVSPFHLKSIMRKWCPKYLGDI</sequence>
<comment type="caution">
    <text evidence="1">The sequence shown here is derived from an EMBL/GenBank/DDBJ whole genome shotgun (WGS) entry which is preliminary data.</text>
</comment>
<dbReference type="AlphaFoldDB" id="A0A716E0K9"/>
<reference evidence="1" key="2">
    <citation type="submission" date="2019-01" db="EMBL/GenBank/DDBJ databases">
        <authorList>
            <consortium name="NCBI Pathogen Detection Project"/>
        </authorList>
    </citation>
    <scope>NUCLEOTIDE SEQUENCE</scope>
    <source>
        <strain evidence="1">CT18</strain>
    </source>
</reference>
<reference evidence="1" key="1">
    <citation type="journal article" date="2018" name="Genome Biol.">
        <title>SKESA: strategic k-mer extension for scrupulous assemblies.</title>
        <authorList>
            <person name="Souvorov A."/>
            <person name="Agarwala R."/>
            <person name="Lipman D.J."/>
        </authorList>
    </citation>
    <scope>NUCLEOTIDE SEQUENCE</scope>
    <source>
        <strain evidence="1">CT18</strain>
    </source>
</reference>
<organism evidence="1">
    <name type="scientific">Salmonella enterica subsp. enterica serovar Typhi str. CT18</name>
    <dbReference type="NCBI Taxonomy" id="220341"/>
    <lineage>
        <taxon>Bacteria</taxon>
        <taxon>Pseudomonadati</taxon>
        <taxon>Pseudomonadota</taxon>
        <taxon>Gammaproteobacteria</taxon>
        <taxon>Enterobacterales</taxon>
        <taxon>Enterobacteriaceae</taxon>
        <taxon>Salmonella</taxon>
    </lineage>
</organism>
<protein>
    <recommendedName>
        <fullName evidence="2">Glycosaminoglycan attachment site</fullName>
    </recommendedName>
</protein>
<accession>A0A716E0K9</accession>
<gene>
    <name evidence="1" type="ORF">G1T33_18450</name>
</gene>